<organism evidence="1 2">
    <name type="scientific">Ambrosiozyma monospora</name>
    <name type="common">Yeast</name>
    <name type="synonym">Endomycopsis monosporus</name>
    <dbReference type="NCBI Taxonomy" id="43982"/>
    <lineage>
        <taxon>Eukaryota</taxon>
        <taxon>Fungi</taxon>
        <taxon>Dikarya</taxon>
        <taxon>Ascomycota</taxon>
        <taxon>Saccharomycotina</taxon>
        <taxon>Pichiomycetes</taxon>
        <taxon>Pichiales</taxon>
        <taxon>Pichiaceae</taxon>
        <taxon>Ambrosiozyma</taxon>
    </lineage>
</organism>
<gene>
    <name evidence="1" type="ORF">Amon02_000440200</name>
</gene>
<reference evidence="1" key="1">
    <citation type="submission" date="2023-04" db="EMBL/GenBank/DDBJ databases">
        <title>Ambrosiozyma monospora NBRC 10751.</title>
        <authorList>
            <person name="Ichikawa N."/>
            <person name="Sato H."/>
            <person name="Tonouchi N."/>
        </authorList>
    </citation>
    <scope>NUCLEOTIDE SEQUENCE</scope>
    <source>
        <strain evidence="1">NBRC 10751</strain>
    </source>
</reference>
<protein>
    <submittedName>
        <fullName evidence="1">Unnamed protein product</fullName>
    </submittedName>
</protein>
<evidence type="ECO:0000313" key="2">
    <source>
        <dbReference type="Proteomes" id="UP001165064"/>
    </source>
</evidence>
<sequence>MSSFDLFSWHDWDLISKLTSLNKISVRFLQTTDLSSLDDIMERLQRAVPSMKQMDVNFPECKGSEESCVDFLVQAKTFIKRHRKMNIQFDICFIGLTIKTHWRLDSKTGLSLPLAEYPTNSNELDEMEQWCSIAGLTTLDTYAERNHSLTMVPFTRATNSTVSTVILNNFSPEYEIVLGGFSSLKKLEIRYSILNKFPNLPESLRELTIEFVNTLMVDDRDLGIILPTQLYSLKFHGNMCCLTLPKILNVDELLGLKSVLVEICPFELNDKYDEDVFFNAEELVTREILRASNTCTIGQLQKFNSQLPSDLQTLKIQIEGYILDNLDDYSTCCPDKLSFEHFTNLHCLELNCFNSGDSFNVSVFPSADRLQFTSFPVLNGYFVQGIKSLEVNLQTYGESLPHLSHSISKLTSLTCLSINIDQHAAADLRKFTFPQQLCSFIIVLHGIPELPVSHTCGRVILDVYPIQLNHFNVALRYGKCFEIIVDDCKGETITSMAKKISVSDSEANWLQYSHFDYDEESFGIESLYVS</sequence>
<accession>A0ACB5T3P3</accession>
<dbReference type="Proteomes" id="UP001165064">
    <property type="component" value="Unassembled WGS sequence"/>
</dbReference>
<comment type="caution">
    <text evidence="1">The sequence shown here is derived from an EMBL/GenBank/DDBJ whole genome shotgun (WGS) entry which is preliminary data.</text>
</comment>
<keyword evidence="2" id="KW-1185">Reference proteome</keyword>
<name>A0ACB5T3P3_AMBMO</name>
<dbReference type="EMBL" id="BSXS01003007">
    <property type="protein sequence ID" value="GME80312.1"/>
    <property type="molecule type" value="Genomic_DNA"/>
</dbReference>
<proteinExistence type="predicted"/>
<evidence type="ECO:0000313" key="1">
    <source>
        <dbReference type="EMBL" id="GME80312.1"/>
    </source>
</evidence>